<dbReference type="InterPro" id="IPR051200">
    <property type="entry name" value="Host-pathogen_enzymatic-act"/>
</dbReference>
<dbReference type="EMBL" id="CP003179">
    <property type="protein sequence ID" value="AEW04303.1"/>
    <property type="molecule type" value="Genomic_DNA"/>
</dbReference>
<accession>G8U170</accession>
<dbReference type="AlphaFoldDB" id="G8U170"/>
<organism evidence="1 2">
    <name type="scientific">Sulfobacillus acidophilus (strain ATCC 700253 / DSM 10332 / NAL)</name>
    <dbReference type="NCBI Taxonomy" id="679936"/>
    <lineage>
        <taxon>Bacteria</taxon>
        <taxon>Bacillati</taxon>
        <taxon>Bacillota</taxon>
        <taxon>Clostridia</taxon>
        <taxon>Eubacteriales</taxon>
        <taxon>Clostridiales Family XVII. Incertae Sedis</taxon>
        <taxon>Sulfobacillus</taxon>
    </lineage>
</organism>
<evidence type="ECO:0000313" key="1">
    <source>
        <dbReference type="EMBL" id="AEW04303.1"/>
    </source>
</evidence>
<reference evidence="2" key="1">
    <citation type="submission" date="2011-12" db="EMBL/GenBank/DDBJ databases">
        <title>The complete genome of chromosome of Sulfobacillus acidophilus DSM 10332.</title>
        <authorList>
            <person name="Lucas S."/>
            <person name="Han J."/>
            <person name="Lapidus A."/>
            <person name="Bruce D."/>
            <person name="Goodwin L."/>
            <person name="Pitluck S."/>
            <person name="Peters L."/>
            <person name="Kyrpides N."/>
            <person name="Mavromatis K."/>
            <person name="Ivanova N."/>
            <person name="Mikhailova N."/>
            <person name="Chertkov O."/>
            <person name="Saunders E."/>
            <person name="Detter J.C."/>
            <person name="Tapia R."/>
            <person name="Han C."/>
            <person name="Land M."/>
            <person name="Hauser L."/>
            <person name="Markowitz V."/>
            <person name="Cheng J.-F."/>
            <person name="Hugenholtz P."/>
            <person name="Woyke T."/>
            <person name="Wu D."/>
            <person name="Pukall R."/>
            <person name="Gehrich-Schroeter G."/>
            <person name="Schneider S."/>
            <person name="Klenk H.-P."/>
            <person name="Eisen J.A."/>
        </authorList>
    </citation>
    <scope>NUCLEOTIDE SEQUENCE [LARGE SCALE GENOMIC DNA]</scope>
    <source>
        <strain evidence="2">ATCC 700253 / DSM 10332 / NAL</strain>
    </source>
</reference>
<dbReference type="KEGG" id="sap:Sulac_0800"/>
<name>G8U170_SULAD</name>
<keyword evidence="2" id="KW-1185">Reference proteome</keyword>
<sequence>MRHQRIIPWIGSLTLLGPLWATPVWAVTRSPGPTLYRVRATWQDVGATPHFAGLDIRLQKLFVSNLSQGTLTVLNAQSGVKEATIRLGGTLHTVVVDQQNQRVYVTDIQRGLLDVVNPATNRIIARISVGGHPHGLAVSQRLHEAAVSNISLNAVEIINLNTNRVMKTIPVGPNPWGVSINPVTDTIYVANTGINPYAASPAPTVNPAGNSVTIINGRTLTVEKTVVVGPHPWNVLADPVTDTTYVGVSGAHAVAVLADQRVIQDIGVGQSPHGLALDLAHHQLWVNNSASNTVTLINTQTNTVSQTLPVGVDPQGVTVNPVTQTAYVVNQGSDSVSVVAPVVKEK</sequence>
<dbReference type="PATRIC" id="fig|679936.5.peg.851"/>
<proteinExistence type="predicted"/>
<dbReference type="Proteomes" id="UP000005439">
    <property type="component" value="Chromosome"/>
</dbReference>
<dbReference type="InterPro" id="IPR015943">
    <property type="entry name" value="WD40/YVTN_repeat-like_dom_sf"/>
</dbReference>
<dbReference type="HOGENOM" id="CLU_801490_0_0_9"/>
<dbReference type="PANTHER" id="PTHR47197:SF3">
    <property type="entry name" value="DIHYDRO-HEME D1 DEHYDROGENASE"/>
    <property type="match status" value="1"/>
</dbReference>
<reference evidence="1 2" key="2">
    <citation type="journal article" date="2012" name="Stand. Genomic Sci.">
        <title>Complete genome sequence of the moderately thermophilic mineral-sulfide-oxidizing firmicute Sulfobacillus acidophilus type strain (NAL(T)).</title>
        <authorList>
            <person name="Anderson I."/>
            <person name="Chertkov O."/>
            <person name="Chen A."/>
            <person name="Saunders E."/>
            <person name="Lapidus A."/>
            <person name="Nolan M."/>
            <person name="Lucas S."/>
            <person name="Hammon N."/>
            <person name="Deshpande S."/>
            <person name="Cheng J.F."/>
            <person name="Han C."/>
            <person name="Tapia R."/>
            <person name="Goodwin L.A."/>
            <person name="Pitluck S."/>
            <person name="Liolios K."/>
            <person name="Pagani I."/>
            <person name="Ivanova N."/>
            <person name="Mikhailova N."/>
            <person name="Pati A."/>
            <person name="Palaniappan K."/>
            <person name="Land M."/>
            <person name="Pan C."/>
            <person name="Rohde M."/>
            <person name="Pukall R."/>
            <person name="Goker M."/>
            <person name="Detter J.C."/>
            <person name="Woyke T."/>
            <person name="Bristow J."/>
            <person name="Eisen J.A."/>
            <person name="Markowitz V."/>
            <person name="Hugenholtz P."/>
            <person name="Kyrpides N.C."/>
            <person name="Klenk H.P."/>
            <person name="Mavromatis K."/>
        </authorList>
    </citation>
    <scope>NUCLEOTIDE SEQUENCE [LARGE SCALE GENOMIC DNA]</scope>
    <source>
        <strain evidence="2">ATCC 700253 / DSM 10332 / NAL</strain>
    </source>
</reference>
<dbReference type="InterPro" id="IPR011048">
    <property type="entry name" value="Haem_d1_sf"/>
</dbReference>
<dbReference type="PANTHER" id="PTHR47197">
    <property type="entry name" value="PROTEIN NIRF"/>
    <property type="match status" value="1"/>
</dbReference>
<gene>
    <name evidence="1" type="ordered locus">Sulac_0800</name>
</gene>
<dbReference type="Gene3D" id="2.130.10.10">
    <property type="entry name" value="YVTN repeat-like/Quinoprotein amine dehydrogenase"/>
    <property type="match status" value="2"/>
</dbReference>
<dbReference type="SUPFAM" id="SSF51004">
    <property type="entry name" value="C-terminal (heme d1) domain of cytochrome cd1-nitrite reductase"/>
    <property type="match status" value="1"/>
</dbReference>
<dbReference type="InterPro" id="IPR011964">
    <property type="entry name" value="YVTN_b-propeller_repeat"/>
</dbReference>
<dbReference type="NCBIfam" id="TIGR02276">
    <property type="entry name" value="beta_rpt_yvtn"/>
    <property type="match status" value="2"/>
</dbReference>
<protein>
    <submittedName>
        <fullName evidence="1">40-residue YVTN family beta-propeller repeat protein</fullName>
    </submittedName>
</protein>
<dbReference type="STRING" id="679936.Sulac_0800"/>
<evidence type="ECO:0000313" key="2">
    <source>
        <dbReference type="Proteomes" id="UP000005439"/>
    </source>
</evidence>